<dbReference type="SUPFAM" id="SSF81653">
    <property type="entry name" value="Calcium ATPase, transduction domain A"/>
    <property type="match status" value="1"/>
</dbReference>
<dbReference type="GO" id="GO:0008553">
    <property type="term" value="F:P-type proton-exporting transporter activity"/>
    <property type="evidence" value="ECO:0007669"/>
    <property type="project" value="UniProtKB-UniRule"/>
</dbReference>
<feature type="transmembrane region" description="Helical" evidence="10">
    <location>
        <begin position="341"/>
        <end position="367"/>
    </location>
</feature>
<dbReference type="EMBL" id="JAPQKS010000003">
    <property type="protein sequence ID" value="KAJ5239416.1"/>
    <property type="molecule type" value="Genomic_DNA"/>
</dbReference>
<dbReference type="FunFam" id="3.40.50.1000:FF:000008">
    <property type="entry name" value="Plasma membrane ATPase"/>
    <property type="match status" value="1"/>
</dbReference>
<dbReference type="GO" id="GO:0005524">
    <property type="term" value="F:ATP binding"/>
    <property type="evidence" value="ECO:0007669"/>
    <property type="project" value="UniProtKB-UniRule"/>
</dbReference>
<keyword evidence="13" id="KW-1185">Reference proteome</keyword>
<evidence type="ECO:0000256" key="3">
    <source>
        <dbReference type="ARBA" id="ARBA00008804"/>
    </source>
</evidence>
<reference evidence="12" key="2">
    <citation type="journal article" date="2023" name="IMA Fungus">
        <title>Comparative genomic study of the Penicillium genus elucidates a diverse pangenome and 15 lateral gene transfer events.</title>
        <authorList>
            <person name="Petersen C."/>
            <person name="Sorensen T."/>
            <person name="Nielsen M.R."/>
            <person name="Sondergaard T.E."/>
            <person name="Sorensen J.L."/>
            <person name="Fitzpatrick D.A."/>
            <person name="Frisvad J.C."/>
            <person name="Nielsen K.L."/>
        </authorList>
    </citation>
    <scope>NUCLEOTIDE SEQUENCE</scope>
    <source>
        <strain evidence="12">IBT 19713</strain>
    </source>
</reference>
<protein>
    <recommendedName>
        <fullName evidence="10">Plasma membrane ATPase</fullName>
        <ecNumber evidence="10">7.1.2.1</ecNumber>
    </recommendedName>
</protein>
<evidence type="ECO:0000256" key="1">
    <source>
        <dbReference type="ARBA" id="ARBA00003417"/>
    </source>
</evidence>
<dbReference type="SFLD" id="SFLDF00027">
    <property type="entry name" value="p-type_atpase"/>
    <property type="match status" value="1"/>
</dbReference>
<dbReference type="PANTHER" id="PTHR42861">
    <property type="entry name" value="CALCIUM-TRANSPORTING ATPASE"/>
    <property type="match status" value="1"/>
</dbReference>
<keyword evidence="6 10" id="KW-0067">ATP-binding</keyword>
<gene>
    <name evidence="12" type="ORF">N7468_004035</name>
</gene>
<feature type="transmembrane region" description="Helical" evidence="10">
    <location>
        <begin position="306"/>
        <end position="329"/>
    </location>
</feature>
<keyword evidence="8 10" id="KW-1133">Transmembrane helix</keyword>
<keyword evidence="9 10" id="KW-0472">Membrane</keyword>
<dbReference type="SUPFAM" id="SSF81665">
    <property type="entry name" value="Calcium ATPase, transmembrane domain M"/>
    <property type="match status" value="1"/>
</dbReference>
<evidence type="ECO:0000256" key="4">
    <source>
        <dbReference type="ARBA" id="ARBA00022692"/>
    </source>
</evidence>
<organism evidence="12 13">
    <name type="scientific">Penicillium chermesinum</name>
    <dbReference type="NCBI Taxonomy" id="63820"/>
    <lineage>
        <taxon>Eukaryota</taxon>
        <taxon>Fungi</taxon>
        <taxon>Dikarya</taxon>
        <taxon>Ascomycota</taxon>
        <taxon>Pezizomycotina</taxon>
        <taxon>Eurotiomycetes</taxon>
        <taxon>Eurotiomycetidae</taxon>
        <taxon>Eurotiales</taxon>
        <taxon>Aspergillaceae</taxon>
        <taxon>Penicillium</taxon>
    </lineage>
</organism>
<evidence type="ECO:0000256" key="5">
    <source>
        <dbReference type="ARBA" id="ARBA00022741"/>
    </source>
</evidence>
<evidence type="ECO:0000256" key="10">
    <source>
        <dbReference type="RuleBase" id="RU362083"/>
    </source>
</evidence>
<dbReference type="PROSITE" id="PS00154">
    <property type="entry name" value="ATPASE_E1_E2"/>
    <property type="match status" value="1"/>
</dbReference>
<keyword evidence="10" id="KW-0406">Ion transport</keyword>
<dbReference type="SFLD" id="SFLDG00002">
    <property type="entry name" value="C1.7:_P-type_atpase_like"/>
    <property type="match status" value="1"/>
</dbReference>
<reference evidence="12" key="1">
    <citation type="submission" date="2022-11" db="EMBL/GenBank/DDBJ databases">
        <authorList>
            <person name="Petersen C."/>
        </authorList>
    </citation>
    <scope>NUCLEOTIDE SEQUENCE</scope>
    <source>
        <strain evidence="12">IBT 19713</strain>
    </source>
</reference>
<keyword evidence="5 10" id="KW-0547">Nucleotide-binding</keyword>
<comment type="caution">
    <text evidence="12">The sequence shown here is derived from an EMBL/GenBank/DDBJ whole genome shotgun (WGS) entry which is preliminary data.</text>
</comment>
<accession>A0A9W9P7H7</accession>
<comment type="function">
    <text evidence="1">The plasma membrane ATPase of plants and fungi is a hydrogen ion pump. The proton gradient it generates drives the active transport of nutrients by H(+)-symport. The resulting external acidification and/or internal alkinization may mediate growth responses.</text>
</comment>
<dbReference type="PRINTS" id="PR00120">
    <property type="entry name" value="HATPASE"/>
</dbReference>
<dbReference type="GO" id="GO:0005886">
    <property type="term" value="C:plasma membrane"/>
    <property type="evidence" value="ECO:0007669"/>
    <property type="project" value="UniProtKB-SubCell"/>
</dbReference>
<dbReference type="InterPro" id="IPR023299">
    <property type="entry name" value="ATPase_P-typ_cyto_dom_N"/>
</dbReference>
<evidence type="ECO:0000256" key="6">
    <source>
        <dbReference type="ARBA" id="ARBA00022840"/>
    </source>
</evidence>
<evidence type="ECO:0000313" key="13">
    <source>
        <dbReference type="Proteomes" id="UP001150941"/>
    </source>
</evidence>
<dbReference type="CDD" id="cd02076">
    <property type="entry name" value="P-type_ATPase_H"/>
    <property type="match status" value="1"/>
</dbReference>
<keyword evidence="4 10" id="KW-0812">Transmembrane</keyword>
<dbReference type="InterPro" id="IPR001757">
    <property type="entry name" value="P_typ_ATPase"/>
</dbReference>
<dbReference type="InterPro" id="IPR023298">
    <property type="entry name" value="ATPase_P-typ_TM_dom_sf"/>
</dbReference>
<dbReference type="InterPro" id="IPR004014">
    <property type="entry name" value="ATPase_P-typ_cation-transptr_N"/>
</dbReference>
<dbReference type="GO" id="GO:0016887">
    <property type="term" value="F:ATP hydrolysis activity"/>
    <property type="evidence" value="ECO:0007669"/>
    <property type="project" value="InterPro"/>
</dbReference>
<dbReference type="GeneID" id="83200635"/>
<dbReference type="Gene3D" id="1.20.1110.10">
    <property type="entry name" value="Calcium-transporting ATPase, transmembrane domain"/>
    <property type="match status" value="1"/>
</dbReference>
<dbReference type="Pfam" id="PF00122">
    <property type="entry name" value="E1-E2_ATPase"/>
    <property type="match status" value="1"/>
</dbReference>
<dbReference type="Gene3D" id="3.40.1110.10">
    <property type="entry name" value="Calcium-transporting ATPase, cytoplasmic domain N"/>
    <property type="match status" value="1"/>
</dbReference>
<evidence type="ECO:0000256" key="9">
    <source>
        <dbReference type="ARBA" id="ARBA00023136"/>
    </source>
</evidence>
<sequence>MGLNQPEQPLNLTLHDLSTQSLDQEMKDHLYITRQETTSTIDALITELEEEDGKEPDPEVVTIGPGTDRVTDPCLLKTDLSMGLTDEEVLSSRRKFGWNSLKEERCSPILKFVMLFIGPVQFVMELSTLLAAGLRDWIDFAVIWGLLLLNAIVSFGQEYHADNIVNDLKKTLALKATVIRNGQRKEIPAEDVVPGDVIEVEDVGICPPIWPIESADFLQGTIIPADAIIVTPSAHLQVDQSSVTGESLAVDKYAGERCFASSAVKRGSAQLVVTLIGDHTYVGRAAALVNQASQGKGHFTIVLGRISMILLILVLITLFIVWIACFYRSSHIIDILEFTLAITIIGVPVGLPVVVTTTLAVGASLLAKKSAVVQKLTAIESLAGVQILCTDKTGTLTRNKLTLGDPYTAPGVDKDDLMITACLAANRTRKGMDAIDRAFVKSLRFYPEAKRQIPSYALVEYHPFDPVSKKVTAVVEASDGTRVICVKGSPIVALNTAMEDGSIPDSIIDAYNSKVKEFASRGFRSLGVARKCEAGSWELLGIMPCLDPPRFDTASTIKEAQHLGLSIKMLTGDAIAIAKEAARQLGLGTNIYKPEELGVTGAGDLPGSEVNDFVEGADGFAEVYPEHKYAVVERLQNRGYLVAMTGDGVNDAASLKKADTGIAVEGASDAARSASDIVFLAPGLSAIVDAIKASRQIFHRMYSYVIYRIALSLHLMLFFGLWIVTLNRSLDLRLVVFLAIGADIATLAIAYDKAPYSSTPVKWNEPKLWGIAVILGVVLAGGSWLALGTILVYGEGGGIVENFGARDMVLFLEIALTQNWLIFITRLNPDIESSGWKQRLPSLKLFLAVFLVDVAATLACGFGVLEHPRTSFVAVIRVWVFSVGVSVVCAIMYLWLAQAQWFDDVMHGRSFRHKSRERSWEDFSKLDPELAEF</sequence>
<comment type="similarity">
    <text evidence="3 10">Belongs to the cation transport ATPase (P-type) (TC 3.A.3) family. Type IIIA subfamily.</text>
</comment>
<dbReference type="NCBIfam" id="TIGR01494">
    <property type="entry name" value="ATPase_P-type"/>
    <property type="match status" value="2"/>
</dbReference>
<comment type="catalytic activity">
    <reaction evidence="10">
        <text>ATP + H2O + H(+)(in) = ADP + phosphate + 2 H(+)(out)</text>
        <dbReference type="Rhea" id="RHEA:20852"/>
        <dbReference type="ChEBI" id="CHEBI:15377"/>
        <dbReference type="ChEBI" id="CHEBI:15378"/>
        <dbReference type="ChEBI" id="CHEBI:30616"/>
        <dbReference type="ChEBI" id="CHEBI:43474"/>
        <dbReference type="ChEBI" id="CHEBI:456216"/>
        <dbReference type="EC" id="7.1.2.1"/>
    </reaction>
</comment>
<dbReference type="PRINTS" id="PR00119">
    <property type="entry name" value="CATATPASE"/>
</dbReference>
<evidence type="ECO:0000256" key="7">
    <source>
        <dbReference type="ARBA" id="ARBA00022967"/>
    </source>
</evidence>
<dbReference type="InterPro" id="IPR018303">
    <property type="entry name" value="ATPase_P-typ_P_site"/>
</dbReference>
<proteinExistence type="inferred from homology"/>
<dbReference type="InterPro" id="IPR044492">
    <property type="entry name" value="P_typ_ATPase_HD_dom"/>
</dbReference>
<evidence type="ECO:0000256" key="2">
    <source>
        <dbReference type="ARBA" id="ARBA00004141"/>
    </source>
</evidence>
<feature type="transmembrane region" description="Helical" evidence="10">
    <location>
        <begin position="732"/>
        <end position="751"/>
    </location>
</feature>
<dbReference type="NCBIfam" id="TIGR01647">
    <property type="entry name" value="ATPase-IIIA_H"/>
    <property type="match status" value="1"/>
</dbReference>
<dbReference type="OrthoDB" id="116380at2759"/>
<dbReference type="Gene3D" id="3.40.50.1000">
    <property type="entry name" value="HAD superfamily/HAD-like"/>
    <property type="match status" value="1"/>
</dbReference>
<comment type="subcellular location">
    <subcellularLocation>
        <location evidence="10">Cell membrane</location>
        <topology evidence="10">Multi-pass membrane protein</topology>
    </subcellularLocation>
    <subcellularLocation>
        <location evidence="2">Membrane</location>
        <topology evidence="2">Multi-pass membrane protein</topology>
    </subcellularLocation>
</comment>
<feature type="transmembrane region" description="Helical" evidence="10">
    <location>
        <begin position="705"/>
        <end position="726"/>
    </location>
</feature>
<dbReference type="InterPro" id="IPR006534">
    <property type="entry name" value="P-type_ATPase_IIIA"/>
</dbReference>
<dbReference type="SUPFAM" id="SSF56784">
    <property type="entry name" value="HAD-like"/>
    <property type="match status" value="1"/>
</dbReference>
<dbReference type="Proteomes" id="UP001150941">
    <property type="component" value="Unassembled WGS sequence"/>
</dbReference>
<evidence type="ECO:0000259" key="11">
    <source>
        <dbReference type="SMART" id="SM00831"/>
    </source>
</evidence>
<comment type="caution">
    <text evidence="10">Lacks conserved residue(s) required for the propagation of feature annotation.</text>
</comment>
<feature type="domain" description="Cation-transporting P-type ATPase N-terminal" evidence="11">
    <location>
        <begin position="68"/>
        <end position="136"/>
    </location>
</feature>
<keyword evidence="10" id="KW-0375">Hydrogen ion transport</keyword>
<dbReference type="GO" id="GO:0120029">
    <property type="term" value="P:proton export across plasma membrane"/>
    <property type="evidence" value="ECO:0007669"/>
    <property type="project" value="UniProtKB-UniRule"/>
</dbReference>
<feature type="transmembrane region" description="Helical" evidence="10">
    <location>
        <begin position="845"/>
        <end position="865"/>
    </location>
</feature>
<dbReference type="EC" id="7.1.2.1" evidence="10"/>
<keyword evidence="7 10" id="KW-1278">Translocase</keyword>
<dbReference type="InterPro" id="IPR036412">
    <property type="entry name" value="HAD-like_sf"/>
</dbReference>
<dbReference type="Pfam" id="PF00702">
    <property type="entry name" value="Hydrolase"/>
    <property type="match status" value="1"/>
</dbReference>
<evidence type="ECO:0000313" key="12">
    <source>
        <dbReference type="EMBL" id="KAJ5239416.1"/>
    </source>
</evidence>
<feature type="transmembrane region" description="Helical" evidence="10">
    <location>
        <begin position="771"/>
        <end position="793"/>
    </location>
</feature>
<name>A0A9W9P7H7_9EURO</name>
<evidence type="ECO:0000256" key="8">
    <source>
        <dbReference type="ARBA" id="ARBA00022989"/>
    </source>
</evidence>
<dbReference type="InterPro" id="IPR059000">
    <property type="entry name" value="ATPase_P-type_domA"/>
</dbReference>
<keyword evidence="10" id="KW-0813">Transport</keyword>
<dbReference type="SFLD" id="SFLDS00003">
    <property type="entry name" value="Haloacid_Dehalogenase"/>
    <property type="match status" value="1"/>
</dbReference>
<dbReference type="InterPro" id="IPR008250">
    <property type="entry name" value="ATPase_P-typ_transduc_dom_A_sf"/>
</dbReference>
<dbReference type="InterPro" id="IPR023214">
    <property type="entry name" value="HAD_sf"/>
</dbReference>
<dbReference type="Pfam" id="PF00690">
    <property type="entry name" value="Cation_ATPase_N"/>
    <property type="match status" value="1"/>
</dbReference>
<dbReference type="FunFam" id="3.40.1110.10:FF:000005">
    <property type="entry name" value="Plasma membrane ATPase"/>
    <property type="match status" value="1"/>
</dbReference>
<keyword evidence="10" id="KW-0460">Magnesium</keyword>
<dbReference type="RefSeq" id="XP_058332335.1">
    <property type="nucleotide sequence ID" value="XM_058473332.1"/>
</dbReference>
<dbReference type="Gene3D" id="2.70.150.10">
    <property type="entry name" value="Calcium-transporting ATPase, cytoplasmic transduction domain A"/>
    <property type="match status" value="1"/>
</dbReference>
<feature type="transmembrane region" description="Helical" evidence="10">
    <location>
        <begin position="871"/>
        <end position="896"/>
    </location>
</feature>
<dbReference type="SMART" id="SM00831">
    <property type="entry name" value="Cation_ATPase_N"/>
    <property type="match status" value="1"/>
</dbReference>
<dbReference type="AlphaFoldDB" id="A0A9W9P7H7"/>